<reference evidence="1 2" key="1">
    <citation type="submission" date="2019-03" db="EMBL/GenBank/DDBJ databases">
        <title>First draft genome of Liparis tanakae, snailfish: a comprehensive survey of snailfish specific genes.</title>
        <authorList>
            <person name="Kim W."/>
            <person name="Song I."/>
            <person name="Jeong J.-H."/>
            <person name="Kim D."/>
            <person name="Kim S."/>
            <person name="Ryu S."/>
            <person name="Song J.Y."/>
            <person name="Lee S.K."/>
        </authorList>
    </citation>
    <scope>NUCLEOTIDE SEQUENCE [LARGE SCALE GENOMIC DNA]</scope>
    <source>
        <tissue evidence="1">Muscle</tissue>
    </source>
</reference>
<gene>
    <name evidence="1" type="ORF">EYF80_018116</name>
</gene>
<proteinExistence type="predicted"/>
<keyword evidence="2" id="KW-1185">Reference proteome</keyword>
<organism evidence="1 2">
    <name type="scientific">Liparis tanakae</name>
    <name type="common">Tanaka's snailfish</name>
    <dbReference type="NCBI Taxonomy" id="230148"/>
    <lineage>
        <taxon>Eukaryota</taxon>
        <taxon>Metazoa</taxon>
        <taxon>Chordata</taxon>
        <taxon>Craniata</taxon>
        <taxon>Vertebrata</taxon>
        <taxon>Euteleostomi</taxon>
        <taxon>Actinopterygii</taxon>
        <taxon>Neopterygii</taxon>
        <taxon>Teleostei</taxon>
        <taxon>Neoteleostei</taxon>
        <taxon>Acanthomorphata</taxon>
        <taxon>Eupercaria</taxon>
        <taxon>Perciformes</taxon>
        <taxon>Cottioidei</taxon>
        <taxon>Cottales</taxon>
        <taxon>Liparidae</taxon>
        <taxon>Liparis</taxon>
    </lineage>
</organism>
<protein>
    <submittedName>
        <fullName evidence="1">Uncharacterized protein</fullName>
    </submittedName>
</protein>
<accession>A0A4Z2I193</accession>
<dbReference type="Proteomes" id="UP000314294">
    <property type="component" value="Unassembled WGS sequence"/>
</dbReference>
<sequence length="215" mass="24289">METGYPQDKLAENDEVGRRTSSFMLVFVDPSASSTHHRISLISTTTSVCTFILLLLRAETPRLQISLKSPSTKDWQDLSSSDLSPDWNTCIEPTIYLLTQTKEETDVCGDICFQFLQVYFVQSGNPTSSPHFSLGFLQQLQAVRWQEHVGQQIVLQGTPLLVLFVRELVEERLEKRGLVIVVREQGPIVWACSAVAPQSCVNKEPRHFNLAQSHR</sequence>
<comment type="caution">
    <text evidence="1">The sequence shown here is derived from an EMBL/GenBank/DDBJ whole genome shotgun (WGS) entry which is preliminary data.</text>
</comment>
<evidence type="ECO:0000313" key="2">
    <source>
        <dbReference type="Proteomes" id="UP000314294"/>
    </source>
</evidence>
<dbReference type="EMBL" id="SRLO01000147">
    <property type="protein sequence ID" value="TNN71591.1"/>
    <property type="molecule type" value="Genomic_DNA"/>
</dbReference>
<dbReference type="AlphaFoldDB" id="A0A4Z2I193"/>
<evidence type="ECO:0000313" key="1">
    <source>
        <dbReference type="EMBL" id="TNN71591.1"/>
    </source>
</evidence>
<name>A0A4Z2I193_9TELE</name>